<comment type="caution">
    <text evidence="2">The sequence shown here is derived from an EMBL/GenBank/DDBJ whole genome shotgun (WGS) entry which is preliminary data.</text>
</comment>
<organism evidence="2 3">
    <name type="scientific">Rousettus aegyptiacus</name>
    <name type="common">Egyptian fruit bat</name>
    <name type="synonym">Pteropus aegyptiacus</name>
    <dbReference type="NCBI Taxonomy" id="9407"/>
    <lineage>
        <taxon>Eukaryota</taxon>
        <taxon>Metazoa</taxon>
        <taxon>Chordata</taxon>
        <taxon>Craniata</taxon>
        <taxon>Vertebrata</taxon>
        <taxon>Euteleostomi</taxon>
        <taxon>Mammalia</taxon>
        <taxon>Eutheria</taxon>
        <taxon>Laurasiatheria</taxon>
        <taxon>Chiroptera</taxon>
        <taxon>Yinpterochiroptera</taxon>
        <taxon>Pteropodoidea</taxon>
        <taxon>Pteropodidae</taxon>
        <taxon>Rousettinae</taxon>
        <taxon>Rousettus</taxon>
    </lineage>
</organism>
<evidence type="ECO:0008006" key="4">
    <source>
        <dbReference type="Google" id="ProtNLM"/>
    </source>
</evidence>
<dbReference type="EMBL" id="JACASE010000003">
    <property type="protein sequence ID" value="KAF6484370.1"/>
    <property type="molecule type" value="Genomic_DNA"/>
</dbReference>
<evidence type="ECO:0000313" key="2">
    <source>
        <dbReference type="EMBL" id="KAF6484370.1"/>
    </source>
</evidence>
<name>A0A7J8IJG6_ROUAE</name>
<dbReference type="PANTHER" id="PTHR33560">
    <property type="entry name" value="PROTEIN FAM227B"/>
    <property type="match status" value="1"/>
</dbReference>
<proteinExistence type="inferred from homology"/>
<dbReference type="AlphaFoldDB" id="A0A7J8IJG6"/>
<protein>
    <recommendedName>
        <fullName evidence="4">Family with sequence similarity 227 member B</fullName>
    </recommendedName>
</protein>
<reference evidence="2 3" key="1">
    <citation type="journal article" date="2020" name="Nature">
        <title>Six reference-quality genomes reveal evolution of bat adaptations.</title>
        <authorList>
            <person name="Jebb D."/>
            <person name="Huang Z."/>
            <person name="Pippel M."/>
            <person name="Hughes G.M."/>
            <person name="Lavrichenko K."/>
            <person name="Devanna P."/>
            <person name="Winkler S."/>
            <person name="Jermiin L.S."/>
            <person name="Skirmuntt E.C."/>
            <person name="Katzourakis A."/>
            <person name="Burkitt-Gray L."/>
            <person name="Ray D.A."/>
            <person name="Sullivan K.A.M."/>
            <person name="Roscito J.G."/>
            <person name="Kirilenko B.M."/>
            <person name="Davalos L.M."/>
            <person name="Corthals A.P."/>
            <person name="Power M.L."/>
            <person name="Jones G."/>
            <person name="Ransome R.D."/>
            <person name="Dechmann D.K.N."/>
            <person name="Locatelli A.G."/>
            <person name="Puechmaille S.J."/>
            <person name="Fedrigo O."/>
            <person name="Jarvis E.D."/>
            <person name="Hiller M."/>
            <person name="Vernes S.C."/>
            <person name="Myers E.W."/>
            <person name="Teeling E.C."/>
        </authorList>
    </citation>
    <scope>NUCLEOTIDE SEQUENCE [LARGE SCALE GENOMIC DNA]</scope>
    <source>
        <strain evidence="2">MRouAeg1</strain>
        <tissue evidence="2">Muscle</tissue>
    </source>
</reference>
<keyword evidence="3" id="KW-1185">Reference proteome</keyword>
<dbReference type="InterPro" id="IPR029417">
    <property type="entry name" value="FAM227"/>
</dbReference>
<accession>A0A7J8IJG6</accession>
<comment type="similarity">
    <text evidence="1">Belongs to the FAM227 family.</text>
</comment>
<gene>
    <name evidence="2" type="ORF">HJG63_004879</name>
</gene>
<evidence type="ECO:0000256" key="1">
    <source>
        <dbReference type="ARBA" id="ARBA00008666"/>
    </source>
</evidence>
<dbReference type="PANTHER" id="PTHR33560:SF2">
    <property type="entry name" value="PROTEIN FAM227B"/>
    <property type="match status" value="1"/>
</dbReference>
<dbReference type="Proteomes" id="UP000593571">
    <property type="component" value="Unassembled WGS sequence"/>
</dbReference>
<sequence>MYGMQFSKYTLKKMLKPPKNIEEFLKLQNWDYWPREVYMVDDSEWVNDLKKIKEDSSFISIYTHLWENVPRMYDVVGSMEARLEECSVLLQNHATKIFEWDTIISKTGSQRKLESYKSFIRKYHKKKTIMLSDEMETKKNVEGCNFSGFKTNELTQLPRHLDAERIYLFILKTHNFDEKIFKIWKTHFLSEASIALLHDAFWWWFLYKFKPDKQNQDSLFDRISESYVTLFMSIPLNRKDAFFQMYPDCLAQAIYATFQEAFPESSDLFNDEFKEDLGNNIFLWLSGLRPQKGFWNHWKLKELATTTIHGTKKSPLKSIQDSIVRSQERIANTIDFNMTKILKNPRANTASLSKEESRPTTKSHYCSAGPEFYRVLLNIGSQSPLILYYLKMHELAGISKAPRKSKMKFTAISREPYPFLSFAVI</sequence>
<dbReference type="Pfam" id="PF14922">
    <property type="entry name" value="FWWh"/>
    <property type="match status" value="1"/>
</dbReference>
<evidence type="ECO:0000313" key="3">
    <source>
        <dbReference type="Proteomes" id="UP000593571"/>
    </source>
</evidence>